<evidence type="ECO:0000313" key="2">
    <source>
        <dbReference type="Proteomes" id="UP000005238"/>
    </source>
</evidence>
<evidence type="ECO:0008006" key="3">
    <source>
        <dbReference type="Google" id="ProtNLM"/>
    </source>
</evidence>
<dbReference type="EnsemblProtists" id="Phyra74339">
    <property type="protein sequence ID" value="Phyra74339"/>
    <property type="gene ID" value="Phyra74339"/>
</dbReference>
<reference evidence="2" key="1">
    <citation type="journal article" date="2006" name="Science">
        <title>Phytophthora genome sequences uncover evolutionary origins and mechanisms of pathogenesis.</title>
        <authorList>
            <person name="Tyler B.M."/>
            <person name="Tripathy S."/>
            <person name="Zhang X."/>
            <person name="Dehal P."/>
            <person name="Jiang R.H."/>
            <person name="Aerts A."/>
            <person name="Arredondo F.D."/>
            <person name="Baxter L."/>
            <person name="Bensasson D."/>
            <person name="Beynon J.L."/>
            <person name="Chapman J."/>
            <person name="Damasceno C.M."/>
            <person name="Dorrance A.E."/>
            <person name="Dou D."/>
            <person name="Dickerman A.W."/>
            <person name="Dubchak I.L."/>
            <person name="Garbelotto M."/>
            <person name="Gijzen M."/>
            <person name="Gordon S.G."/>
            <person name="Govers F."/>
            <person name="Grunwald N.J."/>
            <person name="Huang W."/>
            <person name="Ivors K.L."/>
            <person name="Jones R.W."/>
            <person name="Kamoun S."/>
            <person name="Krampis K."/>
            <person name="Lamour K.H."/>
            <person name="Lee M.K."/>
            <person name="McDonald W.H."/>
            <person name="Medina M."/>
            <person name="Meijer H.J."/>
            <person name="Nordberg E.K."/>
            <person name="Maclean D.J."/>
            <person name="Ospina-Giraldo M.D."/>
            <person name="Morris P.F."/>
            <person name="Phuntumart V."/>
            <person name="Putnam N.H."/>
            <person name="Rash S."/>
            <person name="Rose J.K."/>
            <person name="Sakihama Y."/>
            <person name="Salamov A.A."/>
            <person name="Savidor A."/>
            <person name="Scheuring C.F."/>
            <person name="Smith B.M."/>
            <person name="Sobral B.W."/>
            <person name="Terry A."/>
            <person name="Torto-Alalibo T.A."/>
            <person name="Win J."/>
            <person name="Xu Z."/>
            <person name="Zhang H."/>
            <person name="Grigoriev I.V."/>
            <person name="Rokhsar D.S."/>
            <person name="Boore J.L."/>
        </authorList>
    </citation>
    <scope>NUCLEOTIDE SEQUENCE [LARGE SCALE GENOMIC DNA]</scope>
    <source>
        <strain evidence="2">Pr102</strain>
    </source>
</reference>
<dbReference type="AlphaFoldDB" id="H3GF76"/>
<dbReference type="Proteomes" id="UP000005238">
    <property type="component" value="Unassembled WGS sequence"/>
</dbReference>
<dbReference type="VEuPathDB" id="FungiDB:KRP22_7630"/>
<dbReference type="EMBL" id="DS566004">
    <property type="status" value="NOT_ANNOTATED_CDS"/>
    <property type="molecule type" value="Genomic_DNA"/>
</dbReference>
<dbReference type="HOGENOM" id="CLU_1126397_0_0_1"/>
<protein>
    <recommendedName>
        <fullName evidence="3">PiggyBac transposable element-derived protein domain-containing protein</fullName>
    </recommendedName>
</protein>
<sequence>MSDVSKLKLGPPVPKKAEPNKDEVVGAVQAAVVSWLERAYIVGRICRRPMRSKFGSLFEIRWFDTQFQNAVEHVSVGCAQRGIDNYESRIRLKRNPDGQELIMNDANDDIDDIDVDDDDDLQVVNNYEEYDPGILLPTSLREVEAIQSLRFEPTAEVDAPGDLYQCADGSKMTSLLPEYKHLFEHSATSSFFGYLPLYFSRQVLFQTNKYAVANDIRVSAPFTLSELMAFLSVMFYMALNDKGEYVN</sequence>
<dbReference type="InParanoid" id="H3GF76"/>
<organism evidence="1 2">
    <name type="scientific">Phytophthora ramorum</name>
    <name type="common">Sudden oak death agent</name>
    <dbReference type="NCBI Taxonomy" id="164328"/>
    <lineage>
        <taxon>Eukaryota</taxon>
        <taxon>Sar</taxon>
        <taxon>Stramenopiles</taxon>
        <taxon>Oomycota</taxon>
        <taxon>Peronosporomycetes</taxon>
        <taxon>Peronosporales</taxon>
        <taxon>Peronosporaceae</taxon>
        <taxon>Phytophthora</taxon>
    </lineage>
</organism>
<proteinExistence type="predicted"/>
<name>H3GF76_PHYRM</name>
<evidence type="ECO:0000313" key="1">
    <source>
        <dbReference type="EnsemblProtists" id="Phyra74339"/>
    </source>
</evidence>
<accession>H3GF76</accession>
<reference evidence="1" key="2">
    <citation type="submission" date="2015-06" db="UniProtKB">
        <authorList>
            <consortium name="EnsemblProtists"/>
        </authorList>
    </citation>
    <scope>IDENTIFICATION</scope>
    <source>
        <strain evidence="1">Pr102</strain>
    </source>
</reference>
<keyword evidence="2" id="KW-1185">Reference proteome</keyword>